<evidence type="ECO:0000259" key="2">
    <source>
        <dbReference type="Pfam" id="PF20766"/>
    </source>
</evidence>
<dbReference type="SUPFAM" id="SSF50475">
    <property type="entry name" value="FMN-binding split barrel"/>
    <property type="match status" value="1"/>
</dbReference>
<dbReference type="Proteomes" id="UP000315724">
    <property type="component" value="Chromosome"/>
</dbReference>
<dbReference type="InterPro" id="IPR007386">
    <property type="entry name" value="DUF447_N"/>
</dbReference>
<dbReference type="Gene3D" id="2.30.110.10">
    <property type="entry name" value="Electron Transport, Fmn-binding Protein, Chain A"/>
    <property type="match status" value="1"/>
</dbReference>
<keyword evidence="4" id="KW-1185">Reference proteome</keyword>
<evidence type="ECO:0008006" key="5">
    <source>
        <dbReference type="Google" id="ProtNLM"/>
    </source>
</evidence>
<dbReference type="AlphaFoldDB" id="A0A517QHJ4"/>
<dbReference type="OrthoDB" id="2112021at2"/>
<dbReference type="InterPro" id="IPR049288">
    <property type="entry name" value="DUF447_C"/>
</dbReference>
<dbReference type="Pfam" id="PF20766">
    <property type="entry name" value="DUF447_C"/>
    <property type="match status" value="1"/>
</dbReference>
<dbReference type="RefSeq" id="WP_145195441.1">
    <property type="nucleotide sequence ID" value="NZ_CP036267.1"/>
</dbReference>
<protein>
    <recommendedName>
        <fullName evidence="5">DUF447 family protein</fullName>
    </recommendedName>
</protein>
<accession>A0A517QHJ4</accession>
<evidence type="ECO:0000259" key="1">
    <source>
        <dbReference type="Pfam" id="PF04289"/>
    </source>
</evidence>
<gene>
    <name evidence="3" type="ORF">Mal48_03370</name>
</gene>
<organism evidence="3 4">
    <name type="scientific">Thalassoglobus polymorphus</name>
    <dbReference type="NCBI Taxonomy" id="2527994"/>
    <lineage>
        <taxon>Bacteria</taxon>
        <taxon>Pseudomonadati</taxon>
        <taxon>Planctomycetota</taxon>
        <taxon>Planctomycetia</taxon>
        <taxon>Planctomycetales</taxon>
        <taxon>Planctomycetaceae</taxon>
        <taxon>Thalassoglobus</taxon>
    </lineage>
</organism>
<feature type="domain" description="DUF447" evidence="2">
    <location>
        <begin position="128"/>
        <end position="179"/>
    </location>
</feature>
<evidence type="ECO:0000313" key="4">
    <source>
        <dbReference type="Proteomes" id="UP000315724"/>
    </source>
</evidence>
<feature type="domain" description="DUF447" evidence="1">
    <location>
        <begin position="4"/>
        <end position="119"/>
    </location>
</feature>
<proteinExistence type="predicted"/>
<dbReference type="KEGG" id="tpol:Mal48_03370"/>
<evidence type="ECO:0000313" key="3">
    <source>
        <dbReference type="EMBL" id="QDT31106.1"/>
    </source>
</evidence>
<reference evidence="3 4" key="1">
    <citation type="submission" date="2019-02" db="EMBL/GenBank/DDBJ databases">
        <title>Deep-cultivation of Planctomycetes and their phenomic and genomic characterization uncovers novel biology.</title>
        <authorList>
            <person name="Wiegand S."/>
            <person name="Jogler M."/>
            <person name="Boedeker C."/>
            <person name="Pinto D."/>
            <person name="Vollmers J."/>
            <person name="Rivas-Marin E."/>
            <person name="Kohn T."/>
            <person name="Peeters S.H."/>
            <person name="Heuer A."/>
            <person name="Rast P."/>
            <person name="Oberbeckmann S."/>
            <person name="Bunk B."/>
            <person name="Jeske O."/>
            <person name="Meyerdierks A."/>
            <person name="Storesund J.E."/>
            <person name="Kallscheuer N."/>
            <person name="Luecker S."/>
            <person name="Lage O.M."/>
            <person name="Pohl T."/>
            <person name="Merkel B.J."/>
            <person name="Hornburger P."/>
            <person name="Mueller R.-W."/>
            <person name="Bruemmer F."/>
            <person name="Labrenz M."/>
            <person name="Spormann A.M."/>
            <person name="Op den Camp H."/>
            <person name="Overmann J."/>
            <person name="Amann R."/>
            <person name="Jetten M.S.M."/>
            <person name="Mascher T."/>
            <person name="Medema M.H."/>
            <person name="Devos D.P."/>
            <person name="Kaster A.-K."/>
            <person name="Ovreas L."/>
            <person name="Rohde M."/>
            <person name="Galperin M.Y."/>
            <person name="Jogler C."/>
        </authorList>
    </citation>
    <scope>NUCLEOTIDE SEQUENCE [LARGE SCALE GENOMIC DNA]</scope>
    <source>
        <strain evidence="3 4">Mal48</strain>
    </source>
</reference>
<dbReference type="Gene3D" id="1.20.58.290">
    <property type="entry name" value="Hypothetical membrane protein ta0354_69_121"/>
    <property type="match status" value="1"/>
</dbReference>
<sequence length="194" mass="21608">MIIEGLCTTLNPDESVNIAPMGPVVNEELTSFLFRPFQSSTTFQNLKKTGQGVFHVTDEVDMIAKTAIGQLETQPELLAAKEIQGKVIATACRWYEFEVVSIDDSQQRTEITTELKHVGHLRDYWGQNRARNAILEAAILATRLHILDTKGVNKQIASLKIIVEKTANEKDAETFSIIERYISDTIASIKANSS</sequence>
<dbReference type="Pfam" id="PF04289">
    <property type="entry name" value="DUF447_N"/>
    <property type="match status" value="1"/>
</dbReference>
<dbReference type="InterPro" id="IPR012349">
    <property type="entry name" value="Split_barrel_FMN-bd"/>
</dbReference>
<dbReference type="EMBL" id="CP036267">
    <property type="protein sequence ID" value="QDT31106.1"/>
    <property type="molecule type" value="Genomic_DNA"/>
</dbReference>
<name>A0A517QHJ4_9PLAN</name>